<comment type="similarity">
    <text evidence="1">Belongs to the peptidase A31 family.</text>
</comment>
<proteinExistence type="inferred from homology"/>
<dbReference type="SUPFAM" id="SSF53163">
    <property type="entry name" value="HybD-like"/>
    <property type="match status" value="1"/>
</dbReference>
<dbReference type="EMBL" id="FNEK01000017">
    <property type="protein sequence ID" value="SDJ43076.1"/>
    <property type="molecule type" value="Genomic_DNA"/>
</dbReference>
<keyword evidence="3" id="KW-0064">Aspartyl protease</keyword>
<dbReference type="NCBIfam" id="TIGR00072">
    <property type="entry name" value="hydrog_prot"/>
    <property type="match status" value="1"/>
</dbReference>
<dbReference type="GO" id="GO:0008047">
    <property type="term" value="F:enzyme activator activity"/>
    <property type="evidence" value="ECO:0007669"/>
    <property type="project" value="InterPro"/>
</dbReference>
<organism evidence="5 6">
    <name type="scientific">Aliiruegeria lutimaris</name>
    <dbReference type="NCBI Taxonomy" id="571298"/>
    <lineage>
        <taxon>Bacteria</taxon>
        <taxon>Pseudomonadati</taxon>
        <taxon>Pseudomonadota</taxon>
        <taxon>Alphaproteobacteria</taxon>
        <taxon>Rhodobacterales</taxon>
        <taxon>Roseobacteraceae</taxon>
        <taxon>Aliiruegeria</taxon>
    </lineage>
</organism>
<keyword evidence="4" id="KW-0378">Hydrolase</keyword>
<dbReference type="PRINTS" id="PR00446">
    <property type="entry name" value="HYDRGNUPTAKE"/>
</dbReference>
<dbReference type="GO" id="GO:0016485">
    <property type="term" value="P:protein processing"/>
    <property type="evidence" value="ECO:0007669"/>
    <property type="project" value="TreeGrafter"/>
</dbReference>
<dbReference type="PANTHER" id="PTHR30302:SF1">
    <property type="entry name" value="HYDROGENASE 2 MATURATION PROTEASE"/>
    <property type="match status" value="1"/>
</dbReference>
<evidence type="ECO:0000313" key="5">
    <source>
        <dbReference type="EMBL" id="SDJ43076.1"/>
    </source>
</evidence>
<dbReference type="AlphaFoldDB" id="A0A1G8TNA5"/>
<reference evidence="5 6" key="1">
    <citation type="submission" date="2016-10" db="EMBL/GenBank/DDBJ databases">
        <authorList>
            <person name="de Groot N.N."/>
        </authorList>
    </citation>
    <scope>NUCLEOTIDE SEQUENCE [LARGE SCALE GENOMIC DNA]</scope>
    <source>
        <strain evidence="5 6">DSM 25294</strain>
    </source>
</reference>
<dbReference type="GO" id="GO:0004190">
    <property type="term" value="F:aspartic-type endopeptidase activity"/>
    <property type="evidence" value="ECO:0007669"/>
    <property type="project" value="UniProtKB-KW"/>
</dbReference>
<evidence type="ECO:0000256" key="4">
    <source>
        <dbReference type="ARBA" id="ARBA00022801"/>
    </source>
</evidence>
<dbReference type="Proteomes" id="UP000199382">
    <property type="component" value="Unassembled WGS sequence"/>
</dbReference>
<accession>A0A1G8TNA5</accession>
<keyword evidence="2 5" id="KW-0645">Protease</keyword>
<evidence type="ECO:0000256" key="1">
    <source>
        <dbReference type="ARBA" id="ARBA00006814"/>
    </source>
</evidence>
<name>A0A1G8TNA5_9RHOB</name>
<evidence type="ECO:0000256" key="2">
    <source>
        <dbReference type="ARBA" id="ARBA00022670"/>
    </source>
</evidence>
<dbReference type="Gene3D" id="3.40.50.1450">
    <property type="entry name" value="HybD-like"/>
    <property type="match status" value="1"/>
</dbReference>
<evidence type="ECO:0000256" key="3">
    <source>
        <dbReference type="ARBA" id="ARBA00022750"/>
    </source>
</evidence>
<dbReference type="RefSeq" id="WP_170844521.1">
    <property type="nucleotide sequence ID" value="NZ_FNEK01000017.1"/>
</dbReference>
<sequence>MAEGRLHVGIGNPLRRDDGVGPWVAQRLNQTGLRARIWQADGAGLIDLFDTEAALVLIDATRSGAPPGTLTRFDAMATPLPRPLFHNSTHEFGLAEVVEIARRLGRLPARLEVIGIEGADFTPGKGLSTTVRETARRLVSALREAT</sequence>
<protein>
    <submittedName>
        <fullName evidence="5">Hydrogenase maturation protease</fullName>
    </submittedName>
</protein>
<gene>
    <name evidence="5" type="ORF">SAMN04488026_101754</name>
</gene>
<dbReference type="Pfam" id="PF01750">
    <property type="entry name" value="HycI"/>
    <property type="match status" value="1"/>
</dbReference>
<dbReference type="STRING" id="571298.SAMN04488026_101754"/>
<dbReference type="CDD" id="cd00518">
    <property type="entry name" value="H2MP"/>
    <property type="match status" value="1"/>
</dbReference>
<dbReference type="InterPro" id="IPR023430">
    <property type="entry name" value="Pept_HybD-like_dom_sf"/>
</dbReference>
<dbReference type="PANTHER" id="PTHR30302">
    <property type="entry name" value="HYDROGENASE 1 MATURATION PROTEASE"/>
    <property type="match status" value="1"/>
</dbReference>
<keyword evidence="6" id="KW-1185">Reference proteome</keyword>
<evidence type="ECO:0000313" key="6">
    <source>
        <dbReference type="Proteomes" id="UP000199382"/>
    </source>
</evidence>
<dbReference type="InterPro" id="IPR000671">
    <property type="entry name" value="Peptidase_A31"/>
</dbReference>